<evidence type="ECO:0000259" key="1">
    <source>
        <dbReference type="Pfam" id="PF06742"/>
    </source>
</evidence>
<sequence>MSRQIVDFENFTRAESNTMFANIIAQAGGTGRWSHGFTPTPVENQPIVRMNRDTLYSAAIVDISEGALLSIPEVGERYISVMIVNQDHYINRIFHAPGEHKLTMDDFDTEFVMVTARILVDSDDSADVEIVNDLQRQLGISSVSQRDFELPGYDPASLAATRQSLLERGRELPSLDGCFGRKQDVEPELHLIGTALGWGGLPETEATYMNVDPGLPAEHFQLTVGEVPVDGFWSISLYNAQGYFEPNPLGAYSVNSVTGERNEDGSFTVNFGGEPGVPNHLPIMEGWNYLVRLYRPHPEILDHSWTFPSISH</sequence>
<dbReference type="InterPro" id="IPR010679">
    <property type="entry name" value="DUF1254"/>
</dbReference>
<evidence type="ECO:0008006" key="5">
    <source>
        <dbReference type="Google" id="ProtNLM"/>
    </source>
</evidence>
<organism evidence="3 4">
    <name type="scientific">Glutamicibacter protophormiae</name>
    <name type="common">Brevibacterium protophormiae</name>
    <dbReference type="NCBI Taxonomy" id="37930"/>
    <lineage>
        <taxon>Bacteria</taxon>
        <taxon>Bacillati</taxon>
        <taxon>Actinomycetota</taxon>
        <taxon>Actinomycetes</taxon>
        <taxon>Micrococcales</taxon>
        <taxon>Micrococcaceae</taxon>
        <taxon>Glutamicibacter</taxon>
    </lineage>
</organism>
<dbReference type="PANTHER" id="PTHR36509">
    <property type="entry name" value="BLL3101 PROTEIN"/>
    <property type="match status" value="1"/>
</dbReference>
<comment type="caution">
    <text evidence="3">The sequence shown here is derived from an EMBL/GenBank/DDBJ whole genome shotgun (WGS) entry which is preliminary data.</text>
</comment>
<dbReference type="Gene3D" id="2.60.120.600">
    <property type="entry name" value="Domain of unknown function DUF1214, C-terminal domain"/>
    <property type="match status" value="1"/>
</dbReference>
<evidence type="ECO:0000313" key="3">
    <source>
        <dbReference type="EMBL" id="MBP2398629.1"/>
    </source>
</evidence>
<proteinExistence type="predicted"/>
<dbReference type="EMBL" id="JAGIOJ010000001">
    <property type="protein sequence ID" value="MBP2398629.1"/>
    <property type="molecule type" value="Genomic_DNA"/>
</dbReference>
<feature type="domain" description="DUF1214" evidence="1">
    <location>
        <begin position="218"/>
        <end position="297"/>
    </location>
</feature>
<feature type="domain" description="DUF1254" evidence="2">
    <location>
        <begin position="41"/>
        <end position="85"/>
    </location>
</feature>
<evidence type="ECO:0000313" key="4">
    <source>
        <dbReference type="Proteomes" id="UP001195422"/>
    </source>
</evidence>
<reference evidence="3 4" key="1">
    <citation type="submission" date="2021-03" db="EMBL/GenBank/DDBJ databases">
        <title>Sequencing the genomes of 1000 actinobacteria strains.</title>
        <authorList>
            <person name="Klenk H.-P."/>
        </authorList>
    </citation>
    <scope>NUCLEOTIDE SEQUENCE [LARGE SCALE GENOMIC DNA]</scope>
    <source>
        <strain evidence="3 4">DSM 20168</strain>
    </source>
</reference>
<dbReference type="Pfam" id="PF06742">
    <property type="entry name" value="DUF1214"/>
    <property type="match status" value="1"/>
</dbReference>
<dbReference type="Pfam" id="PF06863">
    <property type="entry name" value="DUF1254"/>
    <property type="match status" value="1"/>
</dbReference>
<name>A0ABS4XQ45_GLUPR</name>
<dbReference type="InterPro" id="IPR010621">
    <property type="entry name" value="DUF1214"/>
</dbReference>
<keyword evidence="4" id="KW-1185">Reference proteome</keyword>
<dbReference type="InterPro" id="IPR037049">
    <property type="entry name" value="DUF1214_C_sf"/>
</dbReference>
<evidence type="ECO:0000259" key="2">
    <source>
        <dbReference type="Pfam" id="PF06863"/>
    </source>
</evidence>
<protein>
    <recommendedName>
        <fullName evidence="5">Carboxylesterase</fullName>
    </recommendedName>
</protein>
<dbReference type="Proteomes" id="UP001195422">
    <property type="component" value="Unassembled WGS sequence"/>
</dbReference>
<dbReference type="RefSeq" id="WP_229777279.1">
    <property type="nucleotide sequence ID" value="NZ_BMPH01000003.1"/>
</dbReference>
<dbReference type="SUPFAM" id="SSF160935">
    <property type="entry name" value="VPA0735-like"/>
    <property type="match status" value="1"/>
</dbReference>
<accession>A0ABS4XQ45</accession>
<dbReference type="PANTHER" id="PTHR36509:SF2">
    <property type="entry name" value="BLL3101 PROTEIN"/>
    <property type="match status" value="1"/>
</dbReference>
<gene>
    <name evidence="3" type="ORF">JOF39_001710</name>
</gene>